<sequence length="197" mass="23037">MAIYRFRISFEDYDDVIREIDVLPKQTFLDLHKAIHAATGYNPELSSSFYVSNDHWKKGDEIAYLPDKRKKERGVILMEESKLNKFIDDPHQKFYYVYNFEHPLDFHVQLIKILKEEVDKVYPALFKSVGQVPKLPGAAIIPVSADSSSNKKAGEEYDFLQETEYGINEEEDFDMLDEEEQEEENKEENGGGYEDDY</sequence>
<evidence type="ECO:0000313" key="4">
    <source>
        <dbReference type="Proteomes" id="UP000198916"/>
    </source>
</evidence>
<gene>
    <name evidence="3" type="ORF">SAMN05421740_107252</name>
</gene>
<name>A0A1H7RQP0_9SPHI</name>
<organism evidence="3 4">
    <name type="scientific">Parapedobacter koreensis</name>
    <dbReference type="NCBI Taxonomy" id="332977"/>
    <lineage>
        <taxon>Bacteria</taxon>
        <taxon>Pseudomonadati</taxon>
        <taxon>Bacteroidota</taxon>
        <taxon>Sphingobacteriia</taxon>
        <taxon>Sphingobacteriales</taxon>
        <taxon>Sphingobacteriaceae</taxon>
        <taxon>Parapedobacter</taxon>
    </lineage>
</organism>
<feature type="domain" description="Plasmid pRiA4b Orf3-like" evidence="2">
    <location>
        <begin position="3"/>
        <end position="133"/>
    </location>
</feature>
<feature type="region of interest" description="Disordered" evidence="1">
    <location>
        <begin position="145"/>
        <end position="197"/>
    </location>
</feature>
<dbReference type="STRING" id="332977.SAMN05421740_107252"/>
<dbReference type="InterPro" id="IPR012912">
    <property type="entry name" value="Plasmid_pRiA4b_Orf3-like"/>
</dbReference>
<dbReference type="OrthoDB" id="666725at2"/>
<dbReference type="Pfam" id="PF07929">
    <property type="entry name" value="PRiA4_ORF3"/>
    <property type="match status" value="1"/>
</dbReference>
<dbReference type="Gene3D" id="3.10.290.30">
    <property type="entry name" value="MM3350-like"/>
    <property type="match status" value="1"/>
</dbReference>
<dbReference type="RefSeq" id="WP_090607252.1">
    <property type="nucleotide sequence ID" value="NZ_FNZR01000007.1"/>
</dbReference>
<keyword evidence="4" id="KW-1185">Reference proteome</keyword>
<reference evidence="4" key="1">
    <citation type="submission" date="2016-10" db="EMBL/GenBank/DDBJ databases">
        <authorList>
            <person name="Varghese N."/>
            <person name="Submissions S."/>
        </authorList>
    </citation>
    <scope>NUCLEOTIDE SEQUENCE [LARGE SCALE GENOMIC DNA]</scope>
    <source>
        <strain evidence="4">Jip14</strain>
    </source>
</reference>
<feature type="compositionally biased region" description="Acidic residues" evidence="1">
    <location>
        <begin position="156"/>
        <end position="186"/>
    </location>
</feature>
<evidence type="ECO:0000313" key="3">
    <source>
        <dbReference type="EMBL" id="SEL62521.1"/>
    </source>
</evidence>
<dbReference type="AlphaFoldDB" id="A0A1H7RQP0"/>
<dbReference type="Proteomes" id="UP000198916">
    <property type="component" value="Unassembled WGS sequence"/>
</dbReference>
<evidence type="ECO:0000259" key="2">
    <source>
        <dbReference type="Pfam" id="PF07929"/>
    </source>
</evidence>
<protein>
    <submittedName>
        <fullName evidence="3">PRiA4b ORF-3-like protein</fullName>
    </submittedName>
</protein>
<dbReference type="InterPro" id="IPR024047">
    <property type="entry name" value="MM3350-like_sf"/>
</dbReference>
<dbReference type="EMBL" id="FNZR01000007">
    <property type="protein sequence ID" value="SEL62521.1"/>
    <property type="molecule type" value="Genomic_DNA"/>
</dbReference>
<evidence type="ECO:0000256" key="1">
    <source>
        <dbReference type="SAM" id="MobiDB-lite"/>
    </source>
</evidence>
<dbReference type="SUPFAM" id="SSF159941">
    <property type="entry name" value="MM3350-like"/>
    <property type="match status" value="1"/>
</dbReference>
<accession>A0A1H7RQP0</accession>
<proteinExistence type="predicted"/>